<evidence type="ECO:0000259" key="2">
    <source>
        <dbReference type="Pfam" id="PF13240"/>
    </source>
</evidence>
<feature type="transmembrane region" description="Helical" evidence="1">
    <location>
        <begin position="95"/>
        <end position="118"/>
    </location>
</feature>
<proteinExistence type="predicted"/>
<evidence type="ECO:0000313" key="4">
    <source>
        <dbReference type="Proteomes" id="UP000199073"/>
    </source>
</evidence>
<evidence type="ECO:0000256" key="1">
    <source>
        <dbReference type="SAM" id="Phobius"/>
    </source>
</evidence>
<keyword evidence="1" id="KW-0812">Transmembrane</keyword>
<dbReference type="OrthoDB" id="5296797at2"/>
<evidence type="ECO:0000313" key="3">
    <source>
        <dbReference type="EMBL" id="SDP82723.1"/>
    </source>
</evidence>
<name>A0A1H0VWK5_9BACT</name>
<dbReference type="EMBL" id="FNJI01000071">
    <property type="protein sequence ID" value="SDP82723.1"/>
    <property type="molecule type" value="Genomic_DNA"/>
</dbReference>
<dbReference type="STRING" id="91360.SAMN05660330_04278"/>
<keyword evidence="1" id="KW-1133">Transmembrane helix</keyword>
<gene>
    <name evidence="3" type="ORF">SAMN05660330_04278</name>
</gene>
<protein>
    <submittedName>
        <fullName evidence="3">Zinc-ribbon domain-containing protein</fullName>
    </submittedName>
</protein>
<dbReference type="InterPro" id="IPR026870">
    <property type="entry name" value="Zinc_ribbon_dom"/>
</dbReference>
<feature type="domain" description="Zinc-ribbon" evidence="2">
    <location>
        <begin position="4"/>
        <end position="25"/>
    </location>
</feature>
<reference evidence="3 4" key="1">
    <citation type="submission" date="2016-10" db="EMBL/GenBank/DDBJ databases">
        <authorList>
            <person name="de Groot N.N."/>
        </authorList>
    </citation>
    <scope>NUCLEOTIDE SEQUENCE [LARGE SCALE GENOMIC DNA]</scope>
    <source>
        <strain evidence="3 4">DSM 12130</strain>
    </source>
</reference>
<keyword evidence="1" id="KW-0472">Membrane</keyword>
<dbReference type="Proteomes" id="UP000199073">
    <property type="component" value="Unassembled WGS sequence"/>
</dbReference>
<accession>A0A1H0VWK5</accession>
<sequence>MKACPKCGTKNLNSKKYCDECGTSLGLIPNQEDDENISNNSEIITQIKVISDKLSKIELNTKKGNSFAISDINMPFASMVVFMIKWAIATIPAVIILFILGSILTSVFGGLFSMIFGWTNY</sequence>
<dbReference type="AlphaFoldDB" id="A0A1H0VWK5"/>
<organism evidence="3 4">
    <name type="scientific">Desulforhopalus singaporensis</name>
    <dbReference type="NCBI Taxonomy" id="91360"/>
    <lineage>
        <taxon>Bacteria</taxon>
        <taxon>Pseudomonadati</taxon>
        <taxon>Thermodesulfobacteriota</taxon>
        <taxon>Desulfobulbia</taxon>
        <taxon>Desulfobulbales</taxon>
        <taxon>Desulfocapsaceae</taxon>
        <taxon>Desulforhopalus</taxon>
    </lineage>
</organism>
<dbReference type="Pfam" id="PF13240">
    <property type="entry name" value="Zn_Ribbon_1"/>
    <property type="match status" value="1"/>
</dbReference>
<keyword evidence="4" id="KW-1185">Reference proteome</keyword>